<reference evidence="2 3" key="1">
    <citation type="submission" date="2015-07" db="EMBL/GenBank/DDBJ databases">
        <title>The genome of Habropoda laboriosa.</title>
        <authorList>
            <person name="Pan H."/>
            <person name="Kapheim K."/>
        </authorList>
    </citation>
    <scope>NUCLEOTIDE SEQUENCE [LARGE SCALE GENOMIC DNA]</scope>
    <source>
        <strain evidence="2">0110345459</strain>
    </source>
</reference>
<gene>
    <name evidence="2" type="ORF">WH47_02498</name>
</gene>
<dbReference type="Proteomes" id="UP000053825">
    <property type="component" value="Unassembled WGS sequence"/>
</dbReference>
<proteinExistence type="predicted"/>
<keyword evidence="3" id="KW-1185">Reference proteome</keyword>
<sequence>MANYDSTPIEGQGTVEFLARNKLKIKLVDALWVPKLQTNLLSVSKMTDHGFEVTFRKGEATVTHSKTGDQAMVRKRDGDIYIIEEAAEKATIVQVGAPHNF</sequence>
<evidence type="ECO:0000259" key="1">
    <source>
        <dbReference type="Pfam" id="PF22936"/>
    </source>
</evidence>
<dbReference type="EMBL" id="KQ414692">
    <property type="protein sequence ID" value="KOC63617.1"/>
    <property type="molecule type" value="Genomic_DNA"/>
</dbReference>
<accession>A0A0L7QYF5</accession>
<dbReference type="Pfam" id="PF22936">
    <property type="entry name" value="Pol_BBD"/>
    <property type="match status" value="1"/>
</dbReference>
<organism evidence="2 3">
    <name type="scientific">Habropoda laboriosa</name>
    <dbReference type="NCBI Taxonomy" id="597456"/>
    <lineage>
        <taxon>Eukaryota</taxon>
        <taxon>Metazoa</taxon>
        <taxon>Ecdysozoa</taxon>
        <taxon>Arthropoda</taxon>
        <taxon>Hexapoda</taxon>
        <taxon>Insecta</taxon>
        <taxon>Pterygota</taxon>
        <taxon>Neoptera</taxon>
        <taxon>Endopterygota</taxon>
        <taxon>Hymenoptera</taxon>
        <taxon>Apocrita</taxon>
        <taxon>Aculeata</taxon>
        <taxon>Apoidea</taxon>
        <taxon>Anthophila</taxon>
        <taxon>Apidae</taxon>
        <taxon>Habropoda</taxon>
    </lineage>
</organism>
<protein>
    <recommendedName>
        <fullName evidence="1">Retrovirus-related Pol polyprotein from transposon TNT 1-94-like beta-barrel domain-containing protein</fullName>
    </recommendedName>
</protein>
<evidence type="ECO:0000313" key="3">
    <source>
        <dbReference type="Proteomes" id="UP000053825"/>
    </source>
</evidence>
<dbReference type="AlphaFoldDB" id="A0A0L7QYF5"/>
<name>A0A0L7QYF5_9HYME</name>
<feature type="domain" description="Retrovirus-related Pol polyprotein from transposon TNT 1-94-like beta-barrel" evidence="1">
    <location>
        <begin position="1"/>
        <end position="51"/>
    </location>
</feature>
<dbReference type="InterPro" id="IPR054722">
    <property type="entry name" value="PolX-like_BBD"/>
</dbReference>
<evidence type="ECO:0000313" key="2">
    <source>
        <dbReference type="EMBL" id="KOC63617.1"/>
    </source>
</evidence>